<accession>A0ABM8BRH6</accession>
<name>A0ABM8BRH6_9MOLU</name>
<evidence type="ECO:0000313" key="11">
    <source>
        <dbReference type="Proteomes" id="UP001163387"/>
    </source>
</evidence>
<dbReference type="RefSeq" id="WP_174481359.1">
    <property type="nucleotide sequence ID" value="NZ_AP026933.1"/>
</dbReference>
<evidence type="ECO:0000256" key="7">
    <source>
        <dbReference type="HAMAP-Rule" id="MF_00480"/>
    </source>
</evidence>
<dbReference type="SUPFAM" id="SSF47973">
    <property type="entry name" value="Ribosomal protein S7"/>
    <property type="match status" value="1"/>
</dbReference>
<protein>
    <recommendedName>
        <fullName evidence="7">Small ribosomal subunit protein uS7</fullName>
    </recommendedName>
</protein>
<dbReference type="PIRSF" id="PIRSF002122">
    <property type="entry name" value="RPS7p_RPS7a_RPS5e_RPS7o"/>
    <property type="match status" value="1"/>
</dbReference>
<dbReference type="PROSITE" id="PS00052">
    <property type="entry name" value="RIBOSOMAL_S7"/>
    <property type="match status" value="1"/>
</dbReference>
<keyword evidence="3 7" id="KW-0699">rRNA-binding</keyword>
<dbReference type="InterPro" id="IPR005717">
    <property type="entry name" value="Ribosomal_uS7_bac/org-type"/>
</dbReference>
<evidence type="ECO:0000256" key="1">
    <source>
        <dbReference type="ARBA" id="ARBA00007151"/>
    </source>
</evidence>
<proteinExistence type="inferred from homology"/>
<evidence type="ECO:0000256" key="4">
    <source>
        <dbReference type="ARBA" id="ARBA00022884"/>
    </source>
</evidence>
<comment type="subunit">
    <text evidence="7">Part of the 30S ribosomal subunit. Contacts proteins S9 and S11.</text>
</comment>
<dbReference type="InterPro" id="IPR020606">
    <property type="entry name" value="Ribosomal_uS7_CS"/>
</dbReference>
<dbReference type="NCBIfam" id="TIGR01029">
    <property type="entry name" value="rpsG_bact"/>
    <property type="match status" value="1"/>
</dbReference>
<dbReference type="InterPro" id="IPR000235">
    <property type="entry name" value="Ribosomal_uS7"/>
</dbReference>
<dbReference type="HAMAP" id="MF_00480_B">
    <property type="entry name" value="Ribosomal_uS7_B"/>
    <property type="match status" value="1"/>
</dbReference>
<keyword evidence="11" id="KW-1185">Reference proteome</keyword>
<dbReference type="EMBL" id="AP026933">
    <property type="protein sequence ID" value="BDT02367.1"/>
    <property type="molecule type" value="Genomic_DNA"/>
</dbReference>
<dbReference type="Pfam" id="PF00177">
    <property type="entry name" value="Ribosomal_S7"/>
    <property type="match status" value="1"/>
</dbReference>
<evidence type="ECO:0000256" key="3">
    <source>
        <dbReference type="ARBA" id="ARBA00022730"/>
    </source>
</evidence>
<dbReference type="GO" id="GO:0005840">
    <property type="term" value="C:ribosome"/>
    <property type="evidence" value="ECO:0007669"/>
    <property type="project" value="UniProtKB-KW"/>
</dbReference>
<comment type="similarity">
    <text evidence="1 7 8">Belongs to the universal ribosomal protein uS7 family.</text>
</comment>
<keyword evidence="4 7" id="KW-0694">RNA-binding</keyword>
<evidence type="ECO:0000313" key="10">
    <source>
        <dbReference type="EMBL" id="BDT02367.1"/>
    </source>
</evidence>
<evidence type="ECO:0000256" key="2">
    <source>
        <dbReference type="ARBA" id="ARBA00022555"/>
    </source>
</evidence>
<dbReference type="Proteomes" id="UP001163387">
    <property type="component" value="Chromosome"/>
</dbReference>
<comment type="function">
    <text evidence="7">One of the primary rRNA binding proteins, it binds directly to 16S rRNA where it nucleates assembly of the head domain of the 30S subunit. Is located at the subunit interface close to the decoding center, probably blocks exit of the E-site tRNA.</text>
</comment>
<dbReference type="Gene3D" id="1.10.455.10">
    <property type="entry name" value="Ribosomal protein S7 domain"/>
    <property type="match status" value="1"/>
</dbReference>
<reference evidence="10 11" key="1">
    <citation type="journal article" date="2022" name="Front. Microbiol.">
        <title>Male-killing mechanisms vary between Spiroplasma species.</title>
        <authorList>
            <person name="Arai H."/>
            <person name="Inoue M."/>
            <person name="Kageyama D."/>
        </authorList>
    </citation>
    <scope>NUCLEOTIDE SEQUENCE [LARGE SCALE GENOMIC DNA]</scope>
    <source>
        <strain evidence="11">sHm</strain>
    </source>
</reference>
<evidence type="ECO:0000256" key="6">
    <source>
        <dbReference type="ARBA" id="ARBA00023274"/>
    </source>
</evidence>
<feature type="domain" description="Small ribosomal subunit protein uS7" evidence="9">
    <location>
        <begin position="1"/>
        <end position="148"/>
    </location>
</feature>
<dbReference type="InterPro" id="IPR036823">
    <property type="entry name" value="Ribosomal_uS7_dom_sf"/>
</dbReference>
<evidence type="ECO:0000256" key="8">
    <source>
        <dbReference type="RuleBase" id="RU003619"/>
    </source>
</evidence>
<dbReference type="PANTHER" id="PTHR11205">
    <property type="entry name" value="RIBOSOMAL PROTEIN S7"/>
    <property type="match status" value="1"/>
</dbReference>
<keyword evidence="5 7" id="KW-0689">Ribosomal protein</keyword>
<dbReference type="InterPro" id="IPR023798">
    <property type="entry name" value="Ribosomal_uS7_dom"/>
</dbReference>
<keyword evidence="2 7" id="KW-0820">tRNA-binding</keyword>
<gene>
    <name evidence="7 10" type="primary">rpsG</name>
    <name evidence="10" type="ORF">SHM_00130</name>
</gene>
<keyword evidence="6 7" id="KW-0687">Ribonucleoprotein</keyword>
<sequence>MRKNQAIKRELVADPIYDSKIVTQLINAIMIDGKKSVAQKIVYNSFKIVGEKTQQVPLEVFEKAIANITPQLEIKTRRIGGANYQVPIEVSATRKITLAIRWLVSYSQARYGNSMQDKLAAEIMDAATGNGSSIKKRDEIHRMAEANKAFAHYKW</sequence>
<evidence type="ECO:0000256" key="5">
    <source>
        <dbReference type="ARBA" id="ARBA00022980"/>
    </source>
</evidence>
<evidence type="ECO:0000259" key="9">
    <source>
        <dbReference type="Pfam" id="PF00177"/>
    </source>
</evidence>
<dbReference type="CDD" id="cd14869">
    <property type="entry name" value="uS7_Bacteria"/>
    <property type="match status" value="1"/>
</dbReference>
<organism evidence="10 11">
    <name type="scientific">Spiroplasma ixodetis</name>
    <dbReference type="NCBI Taxonomy" id="2141"/>
    <lineage>
        <taxon>Bacteria</taxon>
        <taxon>Bacillati</taxon>
        <taxon>Mycoplasmatota</taxon>
        <taxon>Mollicutes</taxon>
        <taxon>Entomoplasmatales</taxon>
        <taxon>Spiroplasmataceae</taxon>
        <taxon>Spiroplasma</taxon>
    </lineage>
</organism>